<gene>
    <name evidence="1" type="ORF">HEQ75_27435</name>
</gene>
<sequence length="186" mass="20933">MTGMSPYVFEQDWFTANLPRFRRHLSHLRDTPCRLLEIGAHEGRATTWMAETLLGHAEARLDAVDLFVQRRLRENVARTGRGAQIRVLPGASREVLPRLDPGSYDFVYIDGSHATVDVLEDAVLGFRLARIGGVIAFDDYLWTDPLDARRGAPKPAIDAVLAIYAPLIEVLEHGPQVWLRKRAEHA</sequence>
<dbReference type="Proteomes" id="UP000787635">
    <property type="component" value="Unassembled WGS sequence"/>
</dbReference>
<dbReference type="Pfam" id="PF13578">
    <property type="entry name" value="Methyltransf_24"/>
    <property type="match status" value="1"/>
</dbReference>
<comment type="caution">
    <text evidence="1">The sequence shown here is derived from an EMBL/GenBank/DDBJ whole genome shotgun (WGS) entry which is preliminary data.</text>
</comment>
<proteinExistence type="predicted"/>
<evidence type="ECO:0000313" key="2">
    <source>
        <dbReference type="Proteomes" id="UP000787635"/>
    </source>
</evidence>
<keyword evidence="1" id="KW-0808">Transferase</keyword>
<dbReference type="GO" id="GO:0008168">
    <property type="term" value="F:methyltransferase activity"/>
    <property type="evidence" value="ECO:0007669"/>
    <property type="project" value="UniProtKB-KW"/>
</dbReference>
<dbReference type="CDD" id="cd02440">
    <property type="entry name" value="AdoMet_MTases"/>
    <property type="match status" value="1"/>
</dbReference>
<name>A0ABX1EBJ3_9PROT</name>
<dbReference type="RefSeq" id="WP_168035304.1">
    <property type="nucleotide sequence ID" value="NZ_JAAVNE010000107.1"/>
</dbReference>
<accession>A0ABX1EBJ3</accession>
<reference evidence="1 2" key="1">
    <citation type="submission" date="2020-03" db="EMBL/GenBank/DDBJ databases">
        <title>Roseomonas selenitidurans sp. nov. isolated from urban soil.</title>
        <authorList>
            <person name="Liu H."/>
        </authorList>
    </citation>
    <scope>NUCLEOTIDE SEQUENCE [LARGE SCALE GENOMIC DNA]</scope>
    <source>
        <strain evidence="1 2">BU-1</strain>
    </source>
</reference>
<protein>
    <submittedName>
        <fullName evidence="1">Class I SAM-dependent methyltransferase</fullName>
    </submittedName>
</protein>
<evidence type="ECO:0000313" key="1">
    <source>
        <dbReference type="EMBL" id="NKC34609.1"/>
    </source>
</evidence>
<dbReference type="GO" id="GO:0032259">
    <property type="term" value="P:methylation"/>
    <property type="evidence" value="ECO:0007669"/>
    <property type="project" value="UniProtKB-KW"/>
</dbReference>
<dbReference type="InterPro" id="IPR029063">
    <property type="entry name" value="SAM-dependent_MTases_sf"/>
</dbReference>
<keyword evidence="1" id="KW-0489">Methyltransferase</keyword>
<dbReference type="SUPFAM" id="SSF53335">
    <property type="entry name" value="S-adenosyl-L-methionine-dependent methyltransferases"/>
    <property type="match status" value="1"/>
</dbReference>
<dbReference type="Gene3D" id="3.40.50.150">
    <property type="entry name" value="Vaccinia Virus protein VP39"/>
    <property type="match status" value="1"/>
</dbReference>
<keyword evidence="2" id="KW-1185">Reference proteome</keyword>
<dbReference type="EMBL" id="JAAVNE010000107">
    <property type="protein sequence ID" value="NKC34609.1"/>
    <property type="molecule type" value="Genomic_DNA"/>
</dbReference>
<organism evidence="1 2">
    <name type="scientific">Falsiroseomonas selenitidurans</name>
    <dbReference type="NCBI Taxonomy" id="2716335"/>
    <lineage>
        <taxon>Bacteria</taxon>
        <taxon>Pseudomonadati</taxon>
        <taxon>Pseudomonadota</taxon>
        <taxon>Alphaproteobacteria</taxon>
        <taxon>Acetobacterales</taxon>
        <taxon>Roseomonadaceae</taxon>
        <taxon>Falsiroseomonas</taxon>
    </lineage>
</organism>